<evidence type="ECO:0000313" key="2">
    <source>
        <dbReference type="Proteomes" id="UP000321816"/>
    </source>
</evidence>
<accession>A0A5C7FGI6</accession>
<dbReference type="EMBL" id="CP144914">
    <property type="protein sequence ID" value="WWD80390.1"/>
    <property type="molecule type" value="Genomic_DNA"/>
</dbReference>
<keyword evidence="2" id="KW-1185">Reference proteome</keyword>
<reference evidence="1 2" key="1">
    <citation type="submission" date="2024-01" db="EMBL/GenBank/DDBJ databases">
        <title>Complete Genome Sequence of Alkalicoccus halolimnae BZ-SZ-XJ29T, a Moderately Halophilic Bacterium Isolated from a Salt Lake.</title>
        <authorList>
            <person name="Zhao B."/>
        </authorList>
    </citation>
    <scope>NUCLEOTIDE SEQUENCE [LARGE SCALE GENOMIC DNA]</scope>
    <source>
        <strain evidence="1 2">BZ-SZ-XJ29</strain>
    </source>
</reference>
<dbReference type="Proteomes" id="UP000321816">
    <property type="component" value="Chromosome"/>
</dbReference>
<evidence type="ECO:0000313" key="1">
    <source>
        <dbReference type="EMBL" id="WWD80390.1"/>
    </source>
</evidence>
<organism evidence="1 2">
    <name type="scientific">Alkalicoccus halolimnae</name>
    <dbReference type="NCBI Taxonomy" id="1667239"/>
    <lineage>
        <taxon>Bacteria</taxon>
        <taxon>Bacillati</taxon>
        <taxon>Bacillota</taxon>
        <taxon>Bacilli</taxon>
        <taxon>Bacillales</taxon>
        <taxon>Bacillaceae</taxon>
        <taxon>Alkalicoccus</taxon>
    </lineage>
</organism>
<dbReference type="RefSeq" id="WP_147803873.1">
    <property type="nucleotide sequence ID" value="NZ_CP144914.1"/>
</dbReference>
<evidence type="ECO:0008006" key="3">
    <source>
        <dbReference type="Google" id="ProtNLM"/>
    </source>
</evidence>
<gene>
    <name evidence="1" type="ORF">FTX54_002150</name>
</gene>
<proteinExistence type="predicted"/>
<name>A0A5C7FGI6_9BACI</name>
<dbReference type="AlphaFoldDB" id="A0A5C7FGI6"/>
<dbReference type="KEGG" id="ahal:FTX54_002150"/>
<protein>
    <recommendedName>
        <fullName evidence="3">Transcriptional regulator</fullName>
    </recommendedName>
</protein>
<sequence length="78" mass="9417">MFTDRERKMATIIYNLYKAKQKHTMIADLEKYMLLPESDIKESIQKLKGKKQVVEIYPGCYVTSKFVDHYRHKRTFNK</sequence>